<reference evidence="2" key="1">
    <citation type="submission" date="2016-04" db="EMBL/GenBank/DDBJ databases">
        <authorList>
            <person name="Evans L.H."/>
            <person name="Alamgir A."/>
            <person name="Owens N."/>
            <person name="Weber N.D."/>
            <person name="Virtaneva K."/>
            <person name="Barbian K."/>
            <person name="Babar A."/>
            <person name="Rosenke K."/>
        </authorList>
    </citation>
    <scope>NUCLEOTIDE SEQUENCE [LARGE SCALE GENOMIC DNA]</scope>
    <source>
        <strain evidence="2">CBS 101.48</strain>
    </source>
</reference>
<evidence type="ECO:0000313" key="3">
    <source>
        <dbReference type="Proteomes" id="UP000078561"/>
    </source>
</evidence>
<feature type="compositionally biased region" description="Pro residues" evidence="1">
    <location>
        <begin position="50"/>
        <end position="59"/>
    </location>
</feature>
<feature type="non-terminal residue" evidence="2">
    <location>
        <position position="126"/>
    </location>
</feature>
<dbReference type="EMBL" id="LT550519">
    <property type="protein sequence ID" value="SAL96021.1"/>
    <property type="molecule type" value="Genomic_DNA"/>
</dbReference>
<gene>
    <name evidence="2" type="primary">ABSGL_01365.1 scaffold 1328</name>
</gene>
<dbReference type="Proteomes" id="UP000078561">
    <property type="component" value="Unassembled WGS sequence"/>
</dbReference>
<evidence type="ECO:0000313" key="2">
    <source>
        <dbReference type="EMBL" id="SAL96021.1"/>
    </source>
</evidence>
<accession>A0A168L422</accession>
<dbReference type="AlphaFoldDB" id="A0A168L422"/>
<proteinExistence type="predicted"/>
<feature type="region of interest" description="Disordered" evidence="1">
    <location>
        <begin position="47"/>
        <end position="85"/>
    </location>
</feature>
<sequence>MNNLSDDTAARMMNLLVLDSRELTADMRLVKTRLGAMEDLLHQLLARLPPSSPSPPPPDTTISEVGASTSARHTIAPPRHDASKPDAIKQLLGTTWVDNPNNDSIKSRYGFLVACARNIAITTNDT</sequence>
<name>A0A168L422_ABSGL</name>
<dbReference type="InParanoid" id="A0A168L422"/>
<evidence type="ECO:0000256" key="1">
    <source>
        <dbReference type="SAM" id="MobiDB-lite"/>
    </source>
</evidence>
<keyword evidence="3" id="KW-1185">Reference proteome</keyword>
<organism evidence="2">
    <name type="scientific">Absidia glauca</name>
    <name type="common">Pin mould</name>
    <dbReference type="NCBI Taxonomy" id="4829"/>
    <lineage>
        <taxon>Eukaryota</taxon>
        <taxon>Fungi</taxon>
        <taxon>Fungi incertae sedis</taxon>
        <taxon>Mucoromycota</taxon>
        <taxon>Mucoromycotina</taxon>
        <taxon>Mucoromycetes</taxon>
        <taxon>Mucorales</taxon>
        <taxon>Cunninghamellaceae</taxon>
        <taxon>Absidia</taxon>
    </lineage>
</organism>
<protein>
    <submittedName>
        <fullName evidence="2">Uncharacterized protein</fullName>
    </submittedName>
</protein>
<feature type="compositionally biased region" description="Polar residues" evidence="1">
    <location>
        <begin position="60"/>
        <end position="72"/>
    </location>
</feature>